<evidence type="ECO:0000313" key="1">
    <source>
        <dbReference type="EMBL" id="QBM90430.1"/>
    </source>
</evidence>
<name>A0A4P6XSF1_9ASCO</name>
<dbReference type="PANTHER" id="PTHR33793">
    <property type="entry name" value="ALPHA-AGGLUTININ"/>
    <property type="match status" value="1"/>
</dbReference>
<accession>A0A4P6XSF1</accession>
<dbReference type="Pfam" id="PF05792">
    <property type="entry name" value="Candida_ALS"/>
    <property type="match status" value="2"/>
</dbReference>
<dbReference type="PANTHER" id="PTHR33793:SF2">
    <property type="entry name" value="AGGLUTININ-LIKE PROTEIN 6"/>
    <property type="match status" value="1"/>
</dbReference>
<reference evidence="2" key="1">
    <citation type="submission" date="2019-03" db="EMBL/GenBank/DDBJ databases">
        <title>Snf2 controls pulcherriminic acid biosynthesis and connects pigmentation and antifungal activity of the yeast Metschnikowia pulcherrima.</title>
        <authorList>
            <person name="Gore-Lloyd D."/>
            <person name="Sumann I."/>
            <person name="Brachmann A.O."/>
            <person name="Schneeberger K."/>
            <person name="Ortiz-Merino R.A."/>
            <person name="Moreno-Beltran M."/>
            <person name="Schlaefli M."/>
            <person name="Kirner P."/>
            <person name="Santos Kron A."/>
            <person name="Wolfe K.H."/>
            <person name="Piel J."/>
            <person name="Ahrens C.H."/>
            <person name="Henk D."/>
            <person name="Freimoser F.M."/>
        </authorList>
    </citation>
    <scope>NUCLEOTIDE SEQUENCE [LARGE SCALE GENOMIC DNA]</scope>
    <source>
        <strain evidence="2">APC 1.2</strain>
    </source>
</reference>
<dbReference type="AlphaFoldDB" id="A0A4P6XSF1"/>
<protein>
    <submittedName>
        <fullName evidence="1">Agglutinin-like ALS</fullName>
    </submittedName>
</protein>
<sequence length="137" mass="15023">MPRATSTSFWTNSYTSTSTVTPSGGGRPTVIIEVPQATTTSYWVNSITSTTTVKLDYGSQPTVVIEIPFSTALTRTSTWSDSFTTTSTLTGTDGNLTPIVKVSAWHQQQHQPGLDLTPQPNIQSVQTEWRLLLLRFL</sequence>
<dbReference type="InterPro" id="IPR033504">
    <property type="entry name" value="ALS"/>
</dbReference>
<dbReference type="Proteomes" id="UP000292447">
    <property type="component" value="Chromosome VI"/>
</dbReference>
<organism evidence="1 2">
    <name type="scientific">Metschnikowia aff. pulcherrima</name>
    <dbReference type="NCBI Taxonomy" id="2163413"/>
    <lineage>
        <taxon>Eukaryota</taxon>
        <taxon>Fungi</taxon>
        <taxon>Dikarya</taxon>
        <taxon>Ascomycota</taxon>
        <taxon>Saccharomycotina</taxon>
        <taxon>Pichiomycetes</taxon>
        <taxon>Metschnikowiaceae</taxon>
        <taxon>Metschnikowia</taxon>
    </lineage>
</organism>
<dbReference type="EMBL" id="CP034461">
    <property type="protein sequence ID" value="QBM90430.1"/>
    <property type="molecule type" value="Genomic_DNA"/>
</dbReference>
<dbReference type="GO" id="GO:0007155">
    <property type="term" value="P:cell adhesion"/>
    <property type="evidence" value="ECO:0007669"/>
    <property type="project" value="InterPro"/>
</dbReference>
<proteinExistence type="predicted"/>
<keyword evidence="2" id="KW-1185">Reference proteome</keyword>
<dbReference type="InterPro" id="IPR008440">
    <property type="entry name" value="Agglutinin-like_ALS_rpt"/>
</dbReference>
<evidence type="ECO:0000313" key="2">
    <source>
        <dbReference type="Proteomes" id="UP000292447"/>
    </source>
</evidence>
<gene>
    <name evidence="1" type="primary">MPUL0F00110</name>
    <name evidence="1" type="ORF">METSCH_F00110</name>
</gene>